<feature type="compositionally biased region" description="Polar residues" evidence="1">
    <location>
        <begin position="390"/>
        <end position="400"/>
    </location>
</feature>
<feature type="compositionally biased region" description="Low complexity" evidence="1">
    <location>
        <begin position="27"/>
        <end position="37"/>
    </location>
</feature>
<organism evidence="2 3">
    <name type="scientific">Candidatus Nesciobacter abundans</name>
    <dbReference type="NCBI Taxonomy" id="2601668"/>
    <lineage>
        <taxon>Bacteria</taxon>
        <taxon>Pseudomonadati</taxon>
        <taxon>Pseudomonadota</taxon>
        <taxon>Alphaproteobacteria</taxon>
        <taxon>Holosporales</taxon>
        <taxon>Holosporaceae</taxon>
        <taxon>Candidatus Nesciobacter</taxon>
    </lineage>
</organism>
<gene>
    <name evidence="2" type="ORF">FZC36_00800</name>
</gene>
<evidence type="ECO:0000313" key="2">
    <source>
        <dbReference type="EMBL" id="QEK38975.1"/>
    </source>
</evidence>
<reference evidence="2 3" key="1">
    <citation type="submission" date="2019-08" db="EMBL/GenBank/DDBJ databases">
        <title>Highly reduced genomes of protist endosymbionts show evolutionary convergence.</title>
        <authorList>
            <person name="George E."/>
            <person name="Husnik F."/>
            <person name="Tashyreva D."/>
            <person name="Prokopchuk G."/>
            <person name="Horak A."/>
            <person name="Kwong W.K."/>
            <person name="Lukes J."/>
            <person name="Keeling P.J."/>
        </authorList>
    </citation>
    <scope>NUCLEOTIDE SEQUENCE [LARGE SCALE GENOMIC DNA]</scope>
    <source>
        <strain evidence="2">1604HC</strain>
    </source>
</reference>
<proteinExistence type="predicted"/>
<feature type="compositionally biased region" description="Low complexity" evidence="1">
    <location>
        <begin position="45"/>
        <end position="55"/>
    </location>
</feature>
<feature type="region of interest" description="Disordered" evidence="1">
    <location>
        <begin position="24"/>
        <end position="57"/>
    </location>
</feature>
<dbReference type="KEGG" id="nabu:FZC36_00800"/>
<evidence type="ECO:0000313" key="3">
    <source>
        <dbReference type="Proteomes" id="UP000324924"/>
    </source>
</evidence>
<dbReference type="EMBL" id="CP043314">
    <property type="protein sequence ID" value="QEK38975.1"/>
    <property type="molecule type" value="Genomic_DNA"/>
</dbReference>
<dbReference type="RefSeq" id="WP_148972098.1">
    <property type="nucleotide sequence ID" value="NZ_CP043314.1"/>
</dbReference>
<sequence length="521" mass="57527">MMKNKSTFIVLSLLILSQIEGMPTETPSLSPSSSGSLVDRTNKASPSSSGSVLSSPRNLNKEHIAALSSNTKPLRSSTHSLKSIGSSFSLKSESSEIKKQLLGSANVLQFYAWNRILKENGFESEILFAPEGYYSDLDEDKQPIVMHVIGDKYEFLLDPLNDIDGAFLSKIPSSDWLKFRHKITFDKGRHKESQDSEVTVSTKTSSRQEYLKISNIVGKMSKKEKSVRLSYEKTLAETYMKSQNQLVSKGLSSEQNENFNKSIPKDKKNNEKFILLLIEFYKKQITPLINKVGFLTSMEDLDPDKTSDILGSIITIESLKSSRQYLKVGTALDSAKDLDHARRKVQRKNSIVSRRSSMANSEVRSEIGTAFSANGDDSLLDGLMQDLDLHNSSPSVNGSPRSALLSPEGSVLGDDKSPKRSKTPVQFDLSNNSIHHIGNSGNNSDEDGSEKSLYSAGSNLSSKMLKIPRNEDDLDCFSDSSKKEEQFDESEVLFSQMESLKSSAVIALISGSAEGESEDHL</sequence>
<dbReference type="Proteomes" id="UP000324924">
    <property type="component" value="Chromosome"/>
</dbReference>
<evidence type="ECO:0000256" key="1">
    <source>
        <dbReference type="SAM" id="MobiDB-lite"/>
    </source>
</evidence>
<name>A0A5C0UFV3_9PROT</name>
<protein>
    <submittedName>
        <fullName evidence="2">Uncharacterized protein</fullName>
    </submittedName>
</protein>
<feature type="region of interest" description="Disordered" evidence="1">
    <location>
        <begin position="390"/>
        <end position="455"/>
    </location>
</feature>
<feature type="compositionally biased region" description="Polar residues" evidence="1">
    <location>
        <begin position="428"/>
        <end position="443"/>
    </location>
</feature>
<accession>A0A5C0UFV3</accession>
<dbReference type="AlphaFoldDB" id="A0A5C0UFV3"/>
<keyword evidence="3" id="KW-1185">Reference proteome</keyword>